<name>A0A0V1GX90_9BILA</name>
<dbReference type="OrthoDB" id="10677397at2759"/>
<gene>
    <name evidence="2" type="ORF">T11_10477</name>
</gene>
<feature type="region of interest" description="Disordered" evidence="1">
    <location>
        <begin position="1"/>
        <end position="24"/>
    </location>
</feature>
<dbReference type="EMBL" id="JYDP01000215">
    <property type="protein sequence ID" value="KRZ02815.1"/>
    <property type="molecule type" value="Genomic_DNA"/>
</dbReference>
<evidence type="ECO:0000313" key="2">
    <source>
        <dbReference type="EMBL" id="KRZ02815.1"/>
    </source>
</evidence>
<organism evidence="2 3">
    <name type="scientific">Trichinella zimbabwensis</name>
    <dbReference type="NCBI Taxonomy" id="268475"/>
    <lineage>
        <taxon>Eukaryota</taxon>
        <taxon>Metazoa</taxon>
        <taxon>Ecdysozoa</taxon>
        <taxon>Nematoda</taxon>
        <taxon>Enoplea</taxon>
        <taxon>Dorylaimia</taxon>
        <taxon>Trichinellida</taxon>
        <taxon>Trichinellidae</taxon>
        <taxon>Trichinella</taxon>
    </lineage>
</organism>
<reference evidence="2 3" key="1">
    <citation type="submission" date="2015-01" db="EMBL/GenBank/DDBJ databases">
        <title>Evolution of Trichinella species and genotypes.</title>
        <authorList>
            <person name="Korhonen P.K."/>
            <person name="Edoardo P."/>
            <person name="Giuseppe L.R."/>
            <person name="Gasser R.B."/>
        </authorList>
    </citation>
    <scope>NUCLEOTIDE SEQUENCE [LARGE SCALE GENOMIC DNA]</scope>
    <source>
        <strain evidence="2">ISS1029</strain>
    </source>
</reference>
<evidence type="ECO:0000256" key="1">
    <source>
        <dbReference type="SAM" id="MobiDB-lite"/>
    </source>
</evidence>
<evidence type="ECO:0000313" key="3">
    <source>
        <dbReference type="Proteomes" id="UP000055024"/>
    </source>
</evidence>
<proteinExistence type="predicted"/>
<keyword evidence="3" id="KW-1185">Reference proteome</keyword>
<sequence>MSTSKECVRRKSTLSNSERPKETAMTEAAAFTASCVWRGRLSDYHKARGCQAPLLIIKAPLGVGCLKPAFHSSRQMQSAGAHGILGRIRNTANASATN</sequence>
<dbReference type="AlphaFoldDB" id="A0A0V1GX90"/>
<protein>
    <submittedName>
        <fullName evidence="2">Uncharacterized protein</fullName>
    </submittedName>
</protein>
<accession>A0A0V1GX90</accession>
<dbReference type="Proteomes" id="UP000055024">
    <property type="component" value="Unassembled WGS sequence"/>
</dbReference>
<comment type="caution">
    <text evidence="2">The sequence shown here is derived from an EMBL/GenBank/DDBJ whole genome shotgun (WGS) entry which is preliminary data.</text>
</comment>